<dbReference type="EMBL" id="JAOPJF010000007">
    <property type="protein sequence ID" value="KAK1148548.1"/>
    <property type="molecule type" value="Genomic_DNA"/>
</dbReference>
<reference evidence="1 2" key="1">
    <citation type="journal article" date="2023" name="ACS Omega">
        <title>Identification of the Neoaspergillic Acid Biosynthesis Gene Cluster by Establishing an In Vitro CRISPR-Ribonucleoprotein Genetic System in Aspergillus melleus.</title>
        <authorList>
            <person name="Yuan B."/>
            <person name="Grau M.F."/>
            <person name="Murata R.M."/>
            <person name="Torok T."/>
            <person name="Venkateswaran K."/>
            <person name="Stajich J.E."/>
            <person name="Wang C.C.C."/>
        </authorList>
    </citation>
    <scope>NUCLEOTIDE SEQUENCE [LARGE SCALE GENOMIC DNA]</scope>
    <source>
        <strain evidence="1 2">IMV 1140</strain>
    </source>
</reference>
<evidence type="ECO:0000313" key="2">
    <source>
        <dbReference type="Proteomes" id="UP001177260"/>
    </source>
</evidence>
<evidence type="ECO:0000313" key="1">
    <source>
        <dbReference type="EMBL" id="KAK1148548.1"/>
    </source>
</evidence>
<protein>
    <submittedName>
        <fullName evidence="1">Uncharacterized protein</fullName>
    </submittedName>
</protein>
<sequence length="87" mass="9519">MNGSCCLYALTSYVGFYWVLLMLKRGQMRDRFGIEGNGCKDCMAACCCPCCVLMQQDKETEAQSEKIEKASGAAGYQSPAGMAYGQF</sequence>
<comment type="caution">
    <text evidence="1">The sequence shown here is derived from an EMBL/GenBank/DDBJ whole genome shotgun (WGS) entry which is preliminary data.</text>
</comment>
<accession>A0ACC3BCX4</accession>
<organism evidence="1 2">
    <name type="scientific">Aspergillus melleus</name>
    <dbReference type="NCBI Taxonomy" id="138277"/>
    <lineage>
        <taxon>Eukaryota</taxon>
        <taxon>Fungi</taxon>
        <taxon>Dikarya</taxon>
        <taxon>Ascomycota</taxon>
        <taxon>Pezizomycotina</taxon>
        <taxon>Eurotiomycetes</taxon>
        <taxon>Eurotiomycetidae</taxon>
        <taxon>Eurotiales</taxon>
        <taxon>Aspergillaceae</taxon>
        <taxon>Aspergillus</taxon>
        <taxon>Aspergillus subgen. Circumdati</taxon>
    </lineage>
</organism>
<dbReference type="Proteomes" id="UP001177260">
    <property type="component" value="Unassembled WGS sequence"/>
</dbReference>
<name>A0ACC3BCX4_9EURO</name>
<keyword evidence="2" id="KW-1185">Reference proteome</keyword>
<gene>
    <name evidence="1" type="ORF">N8T08_009554</name>
</gene>
<proteinExistence type="predicted"/>